<evidence type="ECO:0000313" key="3">
    <source>
        <dbReference type="Proteomes" id="UP000006919"/>
    </source>
</evidence>
<gene>
    <name evidence="2" type="ordered locus">Rumal_2397</name>
</gene>
<evidence type="ECO:0000313" key="2">
    <source>
        <dbReference type="EMBL" id="ADU22877.1"/>
    </source>
</evidence>
<dbReference type="AlphaFoldDB" id="E6UE12"/>
<name>E6UE12_RUMA7</name>
<dbReference type="RefSeq" id="WP_013499012.1">
    <property type="nucleotide sequence ID" value="NC_014833.1"/>
</dbReference>
<feature type="transmembrane region" description="Helical" evidence="1">
    <location>
        <begin position="324"/>
        <end position="348"/>
    </location>
</feature>
<dbReference type="HOGENOM" id="CLU_512751_0_0_9"/>
<keyword evidence="1" id="KW-1133">Transmembrane helix</keyword>
<dbReference type="Pfam" id="PF11104">
    <property type="entry name" value="PilM_2"/>
    <property type="match status" value="1"/>
</dbReference>
<dbReference type="InterPro" id="IPR005883">
    <property type="entry name" value="PilM"/>
</dbReference>
<dbReference type="EMBL" id="CP002403">
    <property type="protein sequence ID" value="ADU22877.1"/>
    <property type="molecule type" value="Genomic_DNA"/>
</dbReference>
<sequence length="497" mass="54877">MLSFDFSDRQINIVKGDNTASRIRIDNSATVQVPGDMIVNGEVIQLSGLSELLLTTLRSEQMMDRDAVVTFSSSSIVFKELIVPKAKGSEFLQMVQNHMSQEMGISNEYSISYTVVGEAGEQNPGSLKVLATACPSSIVEGFKKLFAVMNINLRSVNISCNSISRIVLSDKSNADKMPLLVCQLDNNFLGLTLFENGQMAFARYVPISPDEYDADDYVLEALNENIFRMEQFNKARGGNGLSNVILYGFIEDYKKIVDALDGLDIRASVLGTPSQITGYENFEFTVFANAIGALYRRNKQTERINLLEVDHSNNKDSSAGLSSMLTTAGILSAASAILIAAITGFIAVQVKNVDNEKAGIDAEIKEEEKTKAANQILHNRLELINKYKNFVQTVQLDIDTLPVMKKEKVDKIQEVIEKDKITYGGMTYDLDNGSIVISQLTVEEQEKAQDVPKKFVDDLKKLDFVAEVVYSGYTGTGKKDNPVVINDITVILEKEGE</sequence>
<proteinExistence type="predicted"/>
<dbReference type="STRING" id="697329.Rumal_2397"/>
<dbReference type="KEGG" id="ral:Rumal_2397"/>
<dbReference type="OrthoDB" id="1815167at2"/>
<dbReference type="eggNOG" id="COG4972">
    <property type="taxonomic scope" value="Bacteria"/>
</dbReference>
<reference evidence="2 3" key="1">
    <citation type="journal article" date="2011" name="J. Bacteriol.">
        <title>Complete genome of the cellulolytic ruminal bacterium Ruminococcus albus 7.</title>
        <authorList>
            <person name="Suen G."/>
            <person name="Stevenson D.M."/>
            <person name="Bruce D.C."/>
            <person name="Chertkov O."/>
            <person name="Copeland A."/>
            <person name="Cheng J.F."/>
            <person name="Detter C."/>
            <person name="Detter J.C."/>
            <person name="Goodwin L.A."/>
            <person name="Han C.S."/>
            <person name="Hauser L.J."/>
            <person name="Ivanova N.N."/>
            <person name="Kyrpides N.C."/>
            <person name="Land M.L."/>
            <person name="Lapidus A."/>
            <person name="Lucas S."/>
            <person name="Ovchinnikova G."/>
            <person name="Pitluck S."/>
            <person name="Tapia R."/>
            <person name="Woyke T."/>
            <person name="Boyum J."/>
            <person name="Mead D."/>
            <person name="Weimer P.J."/>
        </authorList>
    </citation>
    <scope>NUCLEOTIDE SEQUENCE [LARGE SCALE GENOMIC DNA]</scope>
    <source>
        <strain evidence="3">ATCC 27210 / DSM 20455 / JCM 14654 / NCDO 2250 / 7</strain>
    </source>
</reference>
<evidence type="ECO:0000256" key="1">
    <source>
        <dbReference type="SAM" id="Phobius"/>
    </source>
</evidence>
<evidence type="ECO:0008006" key="4">
    <source>
        <dbReference type="Google" id="ProtNLM"/>
    </source>
</evidence>
<dbReference type="Gene3D" id="3.30.420.40">
    <property type="match status" value="1"/>
</dbReference>
<keyword evidence="1" id="KW-0472">Membrane</keyword>
<dbReference type="Proteomes" id="UP000006919">
    <property type="component" value="Chromosome"/>
</dbReference>
<protein>
    <recommendedName>
        <fullName evidence="4">Type IV pilus assembly protein PilM</fullName>
    </recommendedName>
</protein>
<keyword evidence="1" id="KW-0812">Transmembrane</keyword>
<accession>E6UE12</accession>
<organism evidence="2 3">
    <name type="scientific">Ruminococcus albus (strain ATCC 27210 / DSM 20455 / JCM 14654 / NCDO 2250 / 7)</name>
    <dbReference type="NCBI Taxonomy" id="697329"/>
    <lineage>
        <taxon>Bacteria</taxon>
        <taxon>Bacillati</taxon>
        <taxon>Bacillota</taxon>
        <taxon>Clostridia</taxon>
        <taxon>Eubacteriales</taxon>
        <taxon>Oscillospiraceae</taxon>
        <taxon>Ruminococcus</taxon>
    </lineage>
</organism>